<reference evidence="2 3" key="1">
    <citation type="submission" date="2021-04" db="EMBL/GenBank/DDBJ databases">
        <authorList>
            <person name="De Guttry C."/>
            <person name="Zahm M."/>
            <person name="Klopp C."/>
            <person name="Cabau C."/>
            <person name="Louis A."/>
            <person name="Berthelot C."/>
            <person name="Parey E."/>
            <person name="Roest Crollius H."/>
            <person name="Montfort J."/>
            <person name="Robinson-Rechavi M."/>
            <person name="Bucao C."/>
            <person name="Bouchez O."/>
            <person name="Gislard M."/>
            <person name="Lluch J."/>
            <person name="Milhes M."/>
            <person name="Lampietro C."/>
            <person name="Lopez Roques C."/>
            <person name="Donnadieu C."/>
            <person name="Braasch I."/>
            <person name="Desvignes T."/>
            <person name="Postlethwait J."/>
            <person name="Bobe J."/>
            <person name="Wedekind C."/>
            <person name="Guiguen Y."/>
        </authorList>
    </citation>
    <scope>NUCLEOTIDE SEQUENCE [LARGE SCALE GENOMIC DNA]</scope>
    <source>
        <strain evidence="2">Cs_M1</strain>
        <tissue evidence="2">Blood</tissue>
    </source>
</reference>
<proteinExistence type="predicted"/>
<dbReference type="AlphaFoldDB" id="A0AAN8KJW2"/>
<comment type="caution">
    <text evidence="2">The sequence shown here is derived from an EMBL/GenBank/DDBJ whole genome shotgun (WGS) entry which is preliminary data.</text>
</comment>
<feature type="region of interest" description="Disordered" evidence="1">
    <location>
        <begin position="212"/>
        <end position="248"/>
    </location>
</feature>
<evidence type="ECO:0000313" key="3">
    <source>
        <dbReference type="Proteomes" id="UP001356427"/>
    </source>
</evidence>
<evidence type="ECO:0000256" key="1">
    <source>
        <dbReference type="SAM" id="MobiDB-lite"/>
    </source>
</evidence>
<feature type="compositionally biased region" description="Basic and acidic residues" evidence="1">
    <location>
        <begin position="218"/>
        <end position="229"/>
    </location>
</feature>
<sequence>MIESVEFIEDDHRLYQRAEEEDEDACSSLYLSEEGVIDNREVYQTCMSHYHDSQSLYHDPKTIYQDTHFDHQDPTLYHDQPHSPTHYHDQPHSPTQYHDQPHSLTTSPNPTSPTPIPSKETGTVLMRRNTLLPSTNTPLCPPNSPHGQEEERCVRVSRSNLSHPSPGTHSDPSPRRGAPILGERRDASLSLEGLELAGVADSSIFDYCQTSEVESDAETLHKSADEGDRGVGSLGVRSRGRGGGKGGL</sequence>
<keyword evidence="3" id="KW-1185">Reference proteome</keyword>
<protein>
    <submittedName>
        <fullName evidence="2">Uncharacterized protein</fullName>
    </submittedName>
</protein>
<gene>
    <name evidence="2" type="ORF">J4Q44_G00361330</name>
</gene>
<feature type="region of interest" description="Disordered" evidence="1">
    <location>
        <begin position="71"/>
        <end position="180"/>
    </location>
</feature>
<dbReference type="EMBL" id="JAGTTL010000036">
    <property type="protein sequence ID" value="KAK6293807.1"/>
    <property type="molecule type" value="Genomic_DNA"/>
</dbReference>
<evidence type="ECO:0000313" key="2">
    <source>
        <dbReference type="EMBL" id="KAK6293807.1"/>
    </source>
</evidence>
<dbReference type="Proteomes" id="UP001356427">
    <property type="component" value="Unassembled WGS sequence"/>
</dbReference>
<accession>A0AAN8KJW2</accession>
<feature type="compositionally biased region" description="Polar residues" evidence="1">
    <location>
        <begin position="157"/>
        <end position="171"/>
    </location>
</feature>
<organism evidence="2 3">
    <name type="scientific">Coregonus suidteri</name>
    <dbReference type="NCBI Taxonomy" id="861788"/>
    <lineage>
        <taxon>Eukaryota</taxon>
        <taxon>Metazoa</taxon>
        <taxon>Chordata</taxon>
        <taxon>Craniata</taxon>
        <taxon>Vertebrata</taxon>
        <taxon>Euteleostomi</taxon>
        <taxon>Actinopterygii</taxon>
        <taxon>Neopterygii</taxon>
        <taxon>Teleostei</taxon>
        <taxon>Protacanthopterygii</taxon>
        <taxon>Salmoniformes</taxon>
        <taxon>Salmonidae</taxon>
        <taxon>Coregoninae</taxon>
        <taxon>Coregonus</taxon>
    </lineage>
</organism>
<name>A0AAN8KJW2_9TELE</name>